<dbReference type="AlphaFoldDB" id="A0ABD0LS22"/>
<protein>
    <submittedName>
        <fullName evidence="1">Uncharacterized protein</fullName>
    </submittedName>
</protein>
<dbReference type="EMBL" id="JACVVK020000027">
    <property type="protein sequence ID" value="KAK7502132.1"/>
    <property type="molecule type" value="Genomic_DNA"/>
</dbReference>
<evidence type="ECO:0000313" key="2">
    <source>
        <dbReference type="Proteomes" id="UP001519460"/>
    </source>
</evidence>
<accession>A0ABD0LS22</accession>
<organism evidence="1 2">
    <name type="scientific">Batillaria attramentaria</name>
    <dbReference type="NCBI Taxonomy" id="370345"/>
    <lineage>
        <taxon>Eukaryota</taxon>
        <taxon>Metazoa</taxon>
        <taxon>Spiralia</taxon>
        <taxon>Lophotrochozoa</taxon>
        <taxon>Mollusca</taxon>
        <taxon>Gastropoda</taxon>
        <taxon>Caenogastropoda</taxon>
        <taxon>Sorbeoconcha</taxon>
        <taxon>Cerithioidea</taxon>
        <taxon>Batillariidae</taxon>
        <taxon>Batillaria</taxon>
    </lineage>
</organism>
<comment type="caution">
    <text evidence="1">The sequence shown here is derived from an EMBL/GenBank/DDBJ whole genome shotgun (WGS) entry which is preliminary data.</text>
</comment>
<proteinExistence type="predicted"/>
<sequence>DISRGVATRPKRCPRTRDPILSEHCAPTAAGTWKGLERETLPEVVPVSRGRRADAQQDIATVITPSLVSADALDKLSHPGWALECVIRQSVALFPASMCTPSKCAS</sequence>
<reference evidence="1 2" key="1">
    <citation type="journal article" date="2023" name="Sci. Data">
        <title>Genome assembly of the Korean intertidal mud-creeper Batillaria attramentaria.</title>
        <authorList>
            <person name="Patra A.K."/>
            <person name="Ho P.T."/>
            <person name="Jun S."/>
            <person name="Lee S.J."/>
            <person name="Kim Y."/>
            <person name="Won Y.J."/>
        </authorList>
    </citation>
    <scope>NUCLEOTIDE SEQUENCE [LARGE SCALE GENOMIC DNA]</scope>
    <source>
        <strain evidence="1">Wonlab-2016</strain>
    </source>
</reference>
<feature type="non-terminal residue" evidence="1">
    <location>
        <position position="1"/>
    </location>
</feature>
<gene>
    <name evidence="1" type="ORF">BaRGS_00006496</name>
</gene>
<dbReference type="Proteomes" id="UP001519460">
    <property type="component" value="Unassembled WGS sequence"/>
</dbReference>
<evidence type="ECO:0000313" key="1">
    <source>
        <dbReference type="EMBL" id="KAK7502132.1"/>
    </source>
</evidence>
<keyword evidence="2" id="KW-1185">Reference proteome</keyword>
<name>A0ABD0LS22_9CAEN</name>